<evidence type="ECO:0000256" key="1">
    <source>
        <dbReference type="SAM" id="MobiDB-lite"/>
    </source>
</evidence>
<keyword evidence="3" id="KW-1185">Reference proteome</keyword>
<organism evidence="2 3">
    <name type="scientific">Vespula pensylvanica</name>
    <name type="common">Western yellow jacket</name>
    <name type="synonym">Wasp</name>
    <dbReference type="NCBI Taxonomy" id="30213"/>
    <lineage>
        <taxon>Eukaryota</taxon>
        <taxon>Metazoa</taxon>
        <taxon>Ecdysozoa</taxon>
        <taxon>Arthropoda</taxon>
        <taxon>Hexapoda</taxon>
        <taxon>Insecta</taxon>
        <taxon>Pterygota</taxon>
        <taxon>Neoptera</taxon>
        <taxon>Endopterygota</taxon>
        <taxon>Hymenoptera</taxon>
        <taxon>Apocrita</taxon>
        <taxon>Aculeata</taxon>
        <taxon>Vespoidea</taxon>
        <taxon>Vespidae</taxon>
        <taxon>Vespinae</taxon>
        <taxon>Vespula</taxon>
    </lineage>
</organism>
<sequence length="95" mass="10014">MGGLEKEVVAPAPGKKKTAASWLRKGGSAAGRDAEAEEADGGNGASEIKREREREEKRMVTLGLDESTEKASICPSSDDASHVGGPYTRPTSIER</sequence>
<feature type="region of interest" description="Disordered" evidence="1">
    <location>
        <begin position="1"/>
        <end position="95"/>
    </location>
</feature>
<accession>A0A834NX50</accession>
<name>A0A834NX50_VESPE</name>
<dbReference type="Proteomes" id="UP000600918">
    <property type="component" value="Unassembled WGS sequence"/>
</dbReference>
<protein>
    <submittedName>
        <fullName evidence="2">Uncharacterized protein</fullName>
    </submittedName>
</protein>
<comment type="caution">
    <text evidence="2">The sequence shown here is derived from an EMBL/GenBank/DDBJ whole genome shotgun (WGS) entry which is preliminary data.</text>
</comment>
<dbReference type="AlphaFoldDB" id="A0A834NX50"/>
<gene>
    <name evidence="2" type="ORF">H0235_010480</name>
</gene>
<evidence type="ECO:0000313" key="3">
    <source>
        <dbReference type="Proteomes" id="UP000600918"/>
    </source>
</evidence>
<reference evidence="2" key="1">
    <citation type="journal article" date="2020" name="G3 (Bethesda)">
        <title>High-Quality Assemblies for Three Invasive Social Wasps from the &lt;i&gt;Vespula&lt;/i&gt; Genus.</title>
        <authorList>
            <person name="Harrop T.W.R."/>
            <person name="Guhlin J."/>
            <person name="McLaughlin G.M."/>
            <person name="Permina E."/>
            <person name="Stockwell P."/>
            <person name="Gilligan J."/>
            <person name="Le Lec M.F."/>
            <person name="Gruber M.A.M."/>
            <person name="Quinn O."/>
            <person name="Lovegrove M."/>
            <person name="Duncan E.J."/>
            <person name="Remnant E.J."/>
            <person name="Van Eeckhoven J."/>
            <person name="Graham B."/>
            <person name="Knapp R.A."/>
            <person name="Langford K.W."/>
            <person name="Kronenberg Z."/>
            <person name="Press M.O."/>
            <person name="Eacker S.M."/>
            <person name="Wilson-Rankin E.E."/>
            <person name="Purcell J."/>
            <person name="Lester P.J."/>
            <person name="Dearden P.K."/>
        </authorList>
    </citation>
    <scope>NUCLEOTIDE SEQUENCE</scope>
    <source>
        <strain evidence="2">Volc-1</strain>
    </source>
</reference>
<proteinExistence type="predicted"/>
<evidence type="ECO:0000313" key="2">
    <source>
        <dbReference type="EMBL" id="KAF7420183.1"/>
    </source>
</evidence>
<dbReference type="EMBL" id="JACSDY010000009">
    <property type="protein sequence ID" value="KAF7420183.1"/>
    <property type="molecule type" value="Genomic_DNA"/>
</dbReference>
<feature type="compositionally biased region" description="Basic and acidic residues" evidence="1">
    <location>
        <begin position="47"/>
        <end position="59"/>
    </location>
</feature>